<name>A0A1F5S5G5_9BACT</name>
<evidence type="ECO:0008006" key="4">
    <source>
        <dbReference type="Google" id="ProtNLM"/>
    </source>
</evidence>
<protein>
    <recommendedName>
        <fullName evidence="4">Addiction module toxin RelE</fullName>
    </recommendedName>
</protein>
<sequence>MLKLIVTKQFESDFKKIPLEIKKITEIFLNSLKENPFDDNLKIKKLKGLNGNYWRLKVNFHYRLIYSITKDSIILHRIRHRKDIYRDF</sequence>
<dbReference type="Gene3D" id="3.30.2310.20">
    <property type="entry name" value="RelE-like"/>
    <property type="match status" value="1"/>
</dbReference>
<evidence type="ECO:0000313" key="2">
    <source>
        <dbReference type="EMBL" id="OGF21511.1"/>
    </source>
</evidence>
<dbReference type="InterPro" id="IPR052747">
    <property type="entry name" value="TA_system_RelE_toxin"/>
</dbReference>
<dbReference type="NCBIfam" id="TIGR02385">
    <property type="entry name" value="RelE_StbE"/>
    <property type="match status" value="1"/>
</dbReference>
<dbReference type="SUPFAM" id="SSF143011">
    <property type="entry name" value="RelE-like"/>
    <property type="match status" value="1"/>
</dbReference>
<dbReference type="Pfam" id="PF05016">
    <property type="entry name" value="ParE_toxin"/>
    <property type="match status" value="1"/>
</dbReference>
<dbReference type="EMBL" id="MFFS01000060">
    <property type="protein sequence ID" value="OGF21511.1"/>
    <property type="molecule type" value="Genomic_DNA"/>
</dbReference>
<dbReference type="InterPro" id="IPR035093">
    <property type="entry name" value="RelE/ParE_toxin_dom_sf"/>
</dbReference>
<dbReference type="PANTHER" id="PTHR38813">
    <property type="match status" value="1"/>
</dbReference>
<keyword evidence="1" id="KW-1277">Toxin-antitoxin system</keyword>
<evidence type="ECO:0000256" key="1">
    <source>
        <dbReference type="ARBA" id="ARBA00022649"/>
    </source>
</evidence>
<organism evidence="2 3">
    <name type="scientific">Candidatus Falkowbacteria bacterium RBG_13_39_14</name>
    <dbReference type="NCBI Taxonomy" id="1797985"/>
    <lineage>
        <taxon>Bacteria</taxon>
        <taxon>Candidatus Falkowiibacteriota</taxon>
    </lineage>
</organism>
<reference evidence="2 3" key="1">
    <citation type="journal article" date="2016" name="Nat. Commun.">
        <title>Thousands of microbial genomes shed light on interconnected biogeochemical processes in an aquifer system.</title>
        <authorList>
            <person name="Anantharaman K."/>
            <person name="Brown C.T."/>
            <person name="Hug L.A."/>
            <person name="Sharon I."/>
            <person name="Castelle C.J."/>
            <person name="Probst A.J."/>
            <person name="Thomas B.C."/>
            <person name="Singh A."/>
            <person name="Wilkins M.J."/>
            <person name="Karaoz U."/>
            <person name="Brodie E.L."/>
            <person name="Williams K.H."/>
            <person name="Hubbard S.S."/>
            <person name="Banfield J.F."/>
        </authorList>
    </citation>
    <scope>NUCLEOTIDE SEQUENCE [LARGE SCALE GENOMIC DNA]</scope>
</reference>
<gene>
    <name evidence="2" type="ORF">A2Y83_04515</name>
</gene>
<dbReference type="PANTHER" id="PTHR38813:SF1">
    <property type="entry name" value="TOXIN RELE1-RELATED"/>
    <property type="match status" value="1"/>
</dbReference>
<evidence type="ECO:0000313" key="3">
    <source>
        <dbReference type="Proteomes" id="UP000178323"/>
    </source>
</evidence>
<proteinExistence type="predicted"/>
<comment type="caution">
    <text evidence="2">The sequence shown here is derived from an EMBL/GenBank/DDBJ whole genome shotgun (WGS) entry which is preliminary data.</text>
</comment>
<dbReference type="AlphaFoldDB" id="A0A1F5S5G5"/>
<dbReference type="InterPro" id="IPR007712">
    <property type="entry name" value="RelE/ParE_toxin"/>
</dbReference>
<accession>A0A1F5S5G5</accession>
<dbReference type="Proteomes" id="UP000178323">
    <property type="component" value="Unassembled WGS sequence"/>
</dbReference>